<feature type="compositionally biased region" description="Low complexity" evidence="2">
    <location>
        <begin position="134"/>
        <end position="151"/>
    </location>
</feature>
<dbReference type="GeneID" id="25257423"/>
<evidence type="ECO:0000313" key="4">
    <source>
        <dbReference type="Proteomes" id="UP000030747"/>
    </source>
</evidence>
<reference evidence="3" key="2">
    <citation type="submission" date="2013-10" db="EMBL/GenBank/DDBJ databases">
        <authorList>
            <person name="Aslett M."/>
        </authorList>
    </citation>
    <scope>NUCLEOTIDE SEQUENCE [LARGE SCALE GENOMIC DNA]</scope>
    <source>
        <strain evidence="3">Houghton</strain>
    </source>
</reference>
<accession>U6KNY8</accession>
<sequence>RRGSLTQLQWSADAAAAATAAAAAAANAQPVPVLLRGWRAKLKCSKGHPFWRDFQELQAGLWCSVCLASSFFTPVARLRAISRDKQLEQAIREKQQQLLQEARQQMAASAAAAAAAASRAGPVPPCYKPHRVQQQRQSASAQNAAAAIEGS</sequence>
<keyword evidence="4" id="KW-1185">Reference proteome</keyword>
<keyword evidence="1" id="KW-0175">Coiled coil</keyword>
<evidence type="ECO:0000256" key="2">
    <source>
        <dbReference type="SAM" id="MobiDB-lite"/>
    </source>
</evidence>
<dbReference type="OrthoDB" id="349242at2759"/>
<organism evidence="3 4">
    <name type="scientific">Eimeria tenella</name>
    <name type="common">Coccidian parasite</name>
    <dbReference type="NCBI Taxonomy" id="5802"/>
    <lineage>
        <taxon>Eukaryota</taxon>
        <taxon>Sar</taxon>
        <taxon>Alveolata</taxon>
        <taxon>Apicomplexa</taxon>
        <taxon>Conoidasida</taxon>
        <taxon>Coccidia</taxon>
        <taxon>Eucoccidiorida</taxon>
        <taxon>Eimeriorina</taxon>
        <taxon>Eimeriidae</taxon>
        <taxon>Eimeria</taxon>
    </lineage>
</organism>
<dbReference type="EMBL" id="HG674696">
    <property type="protein sequence ID" value="CDJ39827.1"/>
    <property type="molecule type" value="Genomic_DNA"/>
</dbReference>
<dbReference type="Proteomes" id="UP000030747">
    <property type="component" value="Unassembled WGS sequence"/>
</dbReference>
<evidence type="ECO:0000313" key="3">
    <source>
        <dbReference type="EMBL" id="CDJ39827.1"/>
    </source>
</evidence>
<reference evidence="3" key="1">
    <citation type="submission" date="2013-10" db="EMBL/GenBank/DDBJ databases">
        <title>Genomic analysis of the causative agents of coccidiosis in chickens.</title>
        <authorList>
            <person name="Reid A.J."/>
            <person name="Blake D."/>
            <person name="Billington K."/>
            <person name="Browne H."/>
            <person name="Dunn M."/>
            <person name="Hung S."/>
            <person name="Kawahara F."/>
            <person name="Miranda-Saavedra D."/>
            <person name="Mourier T."/>
            <person name="Nagra H."/>
            <person name="Otto T.D."/>
            <person name="Rawlings N."/>
            <person name="Sanchez A."/>
            <person name="Sanders M."/>
            <person name="Subramaniam C."/>
            <person name="Tay Y."/>
            <person name="Dear P."/>
            <person name="Doerig C."/>
            <person name="Gruber A."/>
            <person name="Parkinson J."/>
            <person name="Shirley M."/>
            <person name="Wan K.L."/>
            <person name="Berriman M."/>
            <person name="Tomley F."/>
            <person name="Pain A."/>
        </authorList>
    </citation>
    <scope>NUCLEOTIDE SEQUENCE [LARGE SCALE GENOMIC DNA]</scope>
    <source>
        <strain evidence="3">Houghton</strain>
    </source>
</reference>
<feature type="coiled-coil region" evidence="1">
    <location>
        <begin position="84"/>
        <end position="112"/>
    </location>
</feature>
<feature type="region of interest" description="Disordered" evidence="2">
    <location>
        <begin position="120"/>
        <end position="151"/>
    </location>
</feature>
<dbReference type="RefSeq" id="XP_013230580.1">
    <property type="nucleotide sequence ID" value="XM_013375126.1"/>
</dbReference>
<evidence type="ECO:0000256" key="1">
    <source>
        <dbReference type="SAM" id="Coils"/>
    </source>
</evidence>
<gene>
    <name evidence="3" type="ORF">ETH_00041915</name>
</gene>
<dbReference type="VEuPathDB" id="ToxoDB:ETH2_0955000"/>
<dbReference type="VEuPathDB" id="ToxoDB:ETH_00041915"/>
<proteinExistence type="predicted"/>
<dbReference type="AlphaFoldDB" id="U6KNY8"/>
<name>U6KNY8_EIMTE</name>
<feature type="non-terminal residue" evidence="3">
    <location>
        <position position="1"/>
    </location>
</feature>
<protein>
    <submittedName>
        <fullName evidence="3">DnaJ domain-containing protein, putative</fullName>
    </submittedName>
</protein>